<gene>
    <name evidence="8" type="ORF">HPB51_008595</name>
</gene>
<dbReference type="Proteomes" id="UP000821866">
    <property type="component" value="Chromosome 11"/>
</dbReference>
<dbReference type="PROSITE" id="PS50215">
    <property type="entry name" value="ADAM_MEPRO"/>
    <property type="match status" value="1"/>
</dbReference>
<evidence type="ECO:0000256" key="4">
    <source>
        <dbReference type="ARBA" id="ARBA00023049"/>
    </source>
</evidence>
<dbReference type="PANTHER" id="PTHR11905">
    <property type="entry name" value="ADAM A DISINTEGRIN AND METALLOPROTEASE DOMAIN"/>
    <property type="match status" value="1"/>
</dbReference>
<proteinExistence type="predicted"/>
<evidence type="ECO:0000256" key="6">
    <source>
        <dbReference type="SAM" id="SignalP"/>
    </source>
</evidence>
<reference evidence="8" key="2">
    <citation type="submission" date="2021-09" db="EMBL/GenBank/DDBJ databases">
        <authorList>
            <person name="Jia N."/>
            <person name="Wang J."/>
            <person name="Shi W."/>
            <person name="Du L."/>
            <person name="Sun Y."/>
            <person name="Zhan W."/>
            <person name="Jiang J."/>
            <person name="Wang Q."/>
            <person name="Zhang B."/>
            <person name="Ji P."/>
            <person name="Sakyi L.B."/>
            <person name="Cui X."/>
            <person name="Yuan T."/>
            <person name="Jiang B."/>
            <person name="Yang W."/>
            <person name="Lam T.T.-Y."/>
            <person name="Chang Q."/>
            <person name="Ding S."/>
            <person name="Wang X."/>
            <person name="Zhu J."/>
            <person name="Ruan X."/>
            <person name="Zhao L."/>
            <person name="Wei J."/>
            <person name="Que T."/>
            <person name="Du C."/>
            <person name="Cheng J."/>
            <person name="Dai P."/>
            <person name="Han X."/>
            <person name="Huang E."/>
            <person name="Gao Y."/>
            <person name="Liu J."/>
            <person name="Shao H."/>
            <person name="Ye R."/>
            <person name="Li L."/>
            <person name="Wei W."/>
            <person name="Wang X."/>
            <person name="Wang C."/>
            <person name="Huo Q."/>
            <person name="Li W."/>
            <person name="Guo W."/>
            <person name="Chen H."/>
            <person name="Chen S."/>
            <person name="Zhou L."/>
            <person name="Zhou L."/>
            <person name="Ni X."/>
            <person name="Tian J."/>
            <person name="Zhou Y."/>
            <person name="Sheng Y."/>
            <person name="Liu T."/>
            <person name="Pan Y."/>
            <person name="Xia L."/>
            <person name="Li J."/>
            <person name="Zhao F."/>
            <person name="Cao W."/>
        </authorList>
    </citation>
    <scope>NUCLEOTIDE SEQUENCE</scope>
    <source>
        <strain evidence="8">Rmic-2018</strain>
        <tissue evidence="8">Larvae</tissue>
    </source>
</reference>
<evidence type="ECO:0000259" key="7">
    <source>
        <dbReference type="PROSITE" id="PS50215"/>
    </source>
</evidence>
<comment type="caution">
    <text evidence="5">Lacks conserved residue(s) required for the propagation of feature annotation.</text>
</comment>
<reference evidence="8" key="1">
    <citation type="journal article" date="2020" name="Cell">
        <title>Large-Scale Comparative Analyses of Tick Genomes Elucidate Their Genetic Diversity and Vector Capacities.</title>
        <authorList>
            <consortium name="Tick Genome and Microbiome Consortium (TIGMIC)"/>
            <person name="Jia N."/>
            <person name="Wang J."/>
            <person name="Shi W."/>
            <person name="Du L."/>
            <person name="Sun Y."/>
            <person name="Zhan W."/>
            <person name="Jiang J.F."/>
            <person name="Wang Q."/>
            <person name="Zhang B."/>
            <person name="Ji P."/>
            <person name="Bell-Sakyi L."/>
            <person name="Cui X.M."/>
            <person name="Yuan T.T."/>
            <person name="Jiang B.G."/>
            <person name="Yang W.F."/>
            <person name="Lam T.T."/>
            <person name="Chang Q.C."/>
            <person name="Ding S.J."/>
            <person name="Wang X.J."/>
            <person name="Zhu J.G."/>
            <person name="Ruan X.D."/>
            <person name="Zhao L."/>
            <person name="Wei J.T."/>
            <person name="Ye R.Z."/>
            <person name="Que T.C."/>
            <person name="Du C.H."/>
            <person name="Zhou Y.H."/>
            <person name="Cheng J.X."/>
            <person name="Dai P.F."/>
            <person name="Guo W.B."/>
            <person name="Han X.H."/>
            <person name="Huang E.J."/>
            <person name="Li L.F."/>
            <person name="Wei W."/>
            <person name="Gao Y.C."/>
            <person name="Liu J.Z."/>
            <person name="Shao H.Z."/>
            <person name="Wang X."/>
            <person name="Wang C.C."/>
            <person name="Yang T.C."/>
            <person name="Huo Q.B."/>
            <person name="Li W."/>
            <person name="Chen H.Y."/>
            <person name="Chen S.E."/>
            <person name="Zhou L.G."/>
            <person name="Ni X.B."/>
            <person name="Tian J.H."/>
            <person name="Sheng Y."/>
            <person name="Liu T."/>
            <person name="Pan Y.S."/>
            <person name="Xia L.Y."/>
            <person name="Li J."/>
            <person name="Zhao F."/>
            <person name="Cao W.C."/>
        </authorList>
    </citation>
    <scope>NUCLEOTIDE SEQUENCE</scope>
    <source>
        <strain evidence="8">Rmic-2018</strain>
    </source>
</reference>
<dbReference type="SUPFAM" id="SSF55486">
    <property type="entry name" value="Metalloproteases ('zincins'), catalytic domain"/>
    <property type="match status" value="1"/>
</dbReference>
<accession>A0A9J6EP11</accession>
<keyword evidence="6" id="KW-0732">Signal</keyword>
<feature type="domain" description="Peptidase M12B" evidence="7">
    <location>
        <begin position="168"/>
        <end position="373"/>
    </location>
</feature>
<feature type="active site" evidence="5">
    <location>
        <position position="315"/>
    </location>
</feature>
<feature type="binding site" evidence="5">
    <location>
        <position position="314"/>
    </location>
    <ligand>
        <name>Zn(2+)</name>
        <dbReference type="ChEBI" id="CHEBI:29105"/>
        <note>catalytic</note>
    </ligand>
</feature>
<feature type="signal peptide" evidence="6">
    <location>
        <begin position="1"/>
        <end position="21"/>
    </location>
</feature>
<dbReference type="EMBL" id="JABSTU010000003">
    <property type="protein sequence ID" value="KAH8035768.1"/>
    <property type="molecule type" value="Genomic_DNA"/>
</dbReference>
<keyword evidence="3 5" id="KW-0862">Zinc</keyword>
<keyword evidence="2" id="KW-0378">Hydrolase</keyword>
<evidence type="ECO:0000256" key="1">
    <source>
        <dbReference type="ARBA" id="ARBA00022670"/>
    </source>
</evidence>
<dbReference type="Pfam" id="PF01421">
    <property type="entry name" value="Reprolysin"/>
    <property type="match status" value="1"/>
</dbReference>
<dbReference type="Gene3D" id="3.40.390.10">
    <property type="entry name" value="Collagenase (Catalytic Domain)"/>
    <property type="match status" value="1"/>
</dbReference>
<dbReference type="GO" id="GO:0046872">
    <property type="term" value="F:metal ion binding"/>
    <property type="evidence" value="ECO:0007669"/>
    <property type="project" value="UniProtKB-KW"/>
</dbReference>
<evidence type="ECO:0000313" key="8">
    <source>
        <dbReference type="EMBL" id="KAH8035768.1"/>
    </source>
</evidence>
<protein>
    <recommendedName>
        <fullName evidence="7">Peptidase M12B domain-containing protein</fullName>
    </recommendedName>
</protein>
<dbReference type="AlphaFoldDB" id="A0A9J6EP11"/>
<evidence type="ECO:0000256" key="5">
    <source>
        <dbReference type="PROSITE-ProRule" id="PRU00276"/>
    </source>
</evidence>
<dbReference type="InterPro" id="IPR001590">
    <property type="entry name" value="Peptidase_M12B"/>
</dbReference>
<dbReference type="VEuPathDB" id="VectorBase:LOC119181825"/>
<keyword evidence="4" id="KW-0482">Metalloprotease</keyword>
<keyword evidence="5" id="KW-0479">Metal-binding</keyword>
<keyword evidence="9" id="KW-1185">Reference proteome</keyword>
<dbReference type="GO" id="GO:0004222">
    <property type="term" value="F:metalloendopeptidase activity"/>
    <property type="evidence" value="ECO:0007669"/>
    <property type="project" value="InterPro"/>
</dbReference>
<feature type="chain" id="PRO_5039890662" description="Peptidase M12B domain-containing protein" evidence="6">
    <location>
        <begin position="22"/>
        <end position="422"/>
    </location>
</feature>
<evidence type="ECO:0000256" key="3">
    <source>
        <dbReference type="ARBA" id="ARBA00022833"/>
    </source>
</evidence>
<feature type="binding site" evidence="5">
    <location>
        <position position="318"/>
    </location>
    <ligand>
        <name>Zn(2+)</name>
        <dbReference type="ChEBI" id="CHEBI:29105"/>
        <note>catalytic</note>
    </ligand>
</feature>
<dbReference type="GO" id="GO:0006508">
    <property type="term" value="P:proteolysis"/>
    <property type="evidence" value="ECO:0007669"/>
    <property type="project" value="UniProtKB-KW"/>
</dbReference>
<comment type="caution">
    <text evidence="8">The sequence shown here is derived from an EMBL/GenBank/DDBJ whole genome shotgun (WGS) entry which is preliminary data.</text>
</comment>
<dbReference type="PANTHER" id="PTHR11905:SF159">
    <property type="entry name" value="ADAM METALLOPROTEASE"/>
    <property type="match status" value="1"/>
</dbReference>
<feature type="binding site" evidence="5">
    <location>
        <position position="324"/>
    </location>
    <ligand>
        <name>Zn(2+)</name>
        <dbReference type="ChEBI" id="CHEBI:29105"/>
        <note>catalytic</note>
    </ligand>
</feature>
<dbReference type="InterPro" id="IPR024079">
    <property type="entry name" value="MetalloPept_cat_dom_sf"/>
</dbReference>
<keyword evidence="1" id="KW-0645">Protease</keyword>
<evidence type="ECO:0000313" key="9">
    <source>
        <dbReference type="Proteomes" id="UP000821866"/>
    </source>
</evidence>
<name>A0A9J6EP11_RHIMP</name>
<evidence type="ECO:0000256" key="2">
    <source>
        <dbReference type="ARBA" id="ARBA00022801"/>
    </source>
</evidence>
<organism evidence="8 9">
    <name type="scientific">Rhipicephalus microplus</name>
    <name type="common">Cattle tick</name>
    <name type="synonym">Boophilus microplus</name>
    <dbReference type="NCBI Taxonomy" id="6941"/>
    <lineage>
        <taxon>Eukaryota</taxon>
        <taxon>Metazoa</taxon>
        <taxon>Ecdysozoa</taxon>
        <taxon>Arthropoda</taxon>
        <taxon>Chelicerata</taxon>
        <taxon>Arachnida</taxon>
        <taxon>Acari</taxon>
        <taxon>Parasitiformes</taxon>
        <taxon>Ixodida</taxon>
        <taxon>Ixodoidea</taxon>
        <taxon>Ixodidae</taxon>
        <taxon>Rhipicephalinae</taxon>
        <taxon>Rhipicephalus</taxon>
        <taxon>Boophilus</taxon>
    </lineage>
</organism>
<sequence length="422" mass="45688">MRALFAISTALQLLLLDAASAVQDPRLPDESARVVYRPEILSLRTGERRLYVPLRRKPAAFESVAGGAISPPSNCTFEGNVYEQGVSGTGRAVVIACPGDPEVHAIIITYQGEAITVAPNRNRSGTAGVDGEDEERHVVRRVPSTSKLLTSWSKLSTRRRRSTSSGGRAIELAVFVDAALSNNSPDQSELHKLLLAMLEQVQLILEYRSLGTPIKLNIVHLEVLNAGNGPATAGGEVGNYLDNFCIWQCRMNQQRAARGSGRWDHAILLSGLNLRSGNNDNVVGLAFVGGMCERRFSCTIIQAESFQAALEAAHEIGHNLGMEHDGTKNRCDPDRFIMSPATGPGKTSWSACSRQYLEDFLASRGSSCLATEDSEPVEELSEDPLPGELFPADDQCKLALGKRYSAYASSKSPFNASAPLYQ</sequence>